<feature type="domain" description="Aromatic amino acid beta-eliminating lyase/threonine aldolase" evidence="6">
    <location>
        <begin position="8"/>
        <end position="293"/>
    </location>
</feature>
<dbReference type="GO" id="GO:0008732">
    <property type="term" value="F:L-allo-threonine aldolase activity"/>
    <property type="evidence" value="ECO:0007669"/>
    <property type="project" value="TreeGrafter"/>
</dbReference>
<dbReference type="PANTHER" id="PTHR48097">
    <property type="entry name" value="L-THREONINE ALDOLASE-RELATED"/>
    <property type="match status" value="1"/>
</dbReference>
<reference evidence="7 8" key="1">
    <citation type="submission" date="2016-10" db="EMBL/GenBank/DDBJ databases">
        <authorList>
            <person name="de Groot N.N."/>
        </authorList>
    </citation>
    <scope>NUCLEOTIDE SEQUENCE [LARGE SCALE GENOMIC DNA]</scope>
    <source>
        <strain evidence="7 8">DSM 44149</strain>
    </source>
</reference>
<dbReference type="SUPFAM" id="SSF53383">
    <property type="entry name" value="PLP-dependent transferases"/>
    <property type="match status" value="1"/>
</dbReference>
<keyword evidence="3" id="KW-0663">Pyridoxal phosphate</keyword>
<comment type="cofactor">
    <cofactor evidence="1">
        <name>pyridoxal 5'-phosphate</name>
        <dbReference type="ChEBI" id="CHEBI:597326"/>
    </cofactor>
</comment>
<dbReference type="AlphaFoldDB" id="A0A1G9VLT0"/>
<dbReference type="Gene3D" id="3.90.1150.10">
    <property type="entry name" value="Aspartate Aminotransferase, domain 1"/>
    <property type="match status" value="1"/>
</dbReference>
<feature type="modified residue" description="N6-(pyridoxal phosphate)lysine" evidence="5">
    <location>
        <position position="206"/>
    </location>
</feature>
<dbReference type="InterPro" id="IPR001597">
    <property type="entry name" value="ArAA_b-elim_lyase/Thr_aldolase"/>
</dbReference>
<sequence length="356" mass="37642">MSESARVDLRSDTLSLLTPQMRKAMADAEVGDDVWGGDPTTRRLERHCAELFGKEAALFTTSGTLSNQLALRVHTSPGDEVITDTKYHVNYYESAASAGLAGVALNTVDSADGVLTPELLEFALRRKARKRLYAAPKLVFVENTVNFHSGRVVSHDSLRALRRHTLDAALATHLDGARLANASVAAGVSLAEFADTADTVSMCFAKGLAAPFGSILVGSADLIEKATAYRSAYGGGLHQSGVMAAAALYALRHNVERLAEDHHHAQLLGELLSHHPAFGVEPDTVQTNILVVDVSGTGLPAGAFVRAAAAEGVLLAERTATSFRAMTRLGIDETAIHTAAQRLLALADRVQGTAVA</sequence>
<dbReference type="RefSeq" id="WP_030429416.1">
    <property type="nucleotide sequence ID" value="NZ_JOEF01000007.1"/>
</dbReference>
<protein>
    <submittedName>
        <fullName evidence="7">L-threonine aldolase</fullName>
    </submittedName>
</protein>
<dbReference type="FunFam" id="3.40.640.10:FF:000030">
    <property type="entry name" value="Low-specificity L-threonine aldolase"/>
    <property type="match status" value="1"/>
</dbReference>
<dbReference type="InterPro" id="IPR023603">
    <property type="entry name" value="Low_specificity_L-TA-like"/>
</dbReference>
<keyword evidence="4" id="KW-0456">Lyase</keyword>
<organism evidence="7 8">
    <name type="scientific">Allokutzneria albata</name>
    <name type="common">Kibdelosporangium albatum</name>
    <dbReference type="NCBI Taxonomy" id="211114"/>
    <lineage>
        <taxon>Bacteria</taxon>
        <taxon>Bacillati</taxon>
        <taxon>Actinomycetota</taxon>
        <taxon>Actinomycetes</taxon>
        <taxon>Pseudonocardiales</taxon>
        <taxon>Pseudonocardiaceae</taxon>
        <taxon>Allokutzneria</taxon>
    </lineage>
</organism>
<dbReference type="STRING" id="211114.SAMN04489726_3113"/>
<evidence type="ECO:0000313" key="7">
    <source>
        <dbReference type="EMBL" id="SDM73129.1"/>
    </source>
</evidence>
<dbReference type="NCBIfam" id="NF041359">
    <property type="entry name" value="GntG_guanitoxin"/>
    <property type="match status" value="1"/>
</dbReference>
<evidence type="ECO:0000256" key="2">
    <source>
        <dbReference type="ARBA" id="ARBA00006966"/>
    </source>
</evidence>
<dbReference type="eggNOG" id="COG2008">
    <property type="taxonomic scope" value="Bacteria"/>
</dbReference>
<name>A0A1G9VLT0_ALLAB</name>
<gene>
    <name evidence="7" type="ORF">SAMN04489726_3113</name>
</gene>
<evidence type="ECO:0000256" key="5">
    <source>
        <dbReference type="PIRSR" id="PIRSR017617-1"/>
    </source>
</evidence>
<dbReference type="Gene3D" id="3.40.640.10">
    <property type="entry name" value="Type I PLP-dependent aspartate aminotransferase-like (Major domain)"/>
    <property type="match status" value="1"/>
</dbReference>
<proteinExistence type="inferred from homology"/>
<dbReference type="EMBL" id="LT629701">
    <property type="protein sequence ID" value="SDM73129.1"/>
    <property type="molecule type" value="Genomic_DNA"/>
</dbReference>
<evidence type="ECO:0000256" key="4">
    <source>
        <dbReference type="ARBA" id="ARBA00023239"/>
    </source>
</evidence>
<dbReference type="GO" id="GO:0005829">
    <property type="term" value="C:cytosol"/>
    <property type="evidence" value="ECO:0007669"/>
    <property type="project" value="TreeGrafter"/>
</dbReference>
<dbReference type="GO" id="GO:0006545">
    <property type="term" value="P:glycine biosynthetic process"/>
    <property type="evidence" value="ECO:0007669"/>
    <property type="project" value="TreeGrafter"/>
</dbReference>
<dbReference type="InterPro" id="IPR015422">
    <property type="entry name" value="PyrdxlP-dep_Trfase_small"/>
</dbReference>
<dbReference type="InterPro" id="IPR015421">
    <property type="entry name" value="PyrdxlP-dep_Trfase_major"/>
</dbReference>
<evidence type="ECO:0000256" key="1">
    <source>
        <dbReference type="ARBA" id="ARBA00001933"/>
    </source>
</evidence>
<evidence type="ECO:0000259" key="6">
    <source>
        <dbReference type="Pfam" id="PF01212"/>
    </source>
</evidence>
<comment type="similarity">
    <text evidence="2">Belongs to the threonine aldolase family.</text>
</comment>
<keyword evidence="8" id="KW-1185">Reference proteome</keyword>
<evidence type="ECO:0000313" key="8">
    <source>
        <dbReference type="Proteomes" id="UP000183376"/>
    </source>
</evidence>
<dbReference type="Proteomes" id="UP000183376">
    <property type="component" value="Chromosome I"/>
</dbReference>
<dbReference type="PANTHER" id="PTHR48097:SF9">
    <property type="entry name" value="L-THREONINE ALDOLASE"/>
    <property type="match status" value="1"/>
</dbReference>
<evidence type="ECO:0000256" key="3">
    <source>
        <dbReference type="ARBA" id="ARBA00022898"/>
    </source>
</evidence>
<dbReference type="GO" id="GO:0006567">
    <property type="term" value="P:L-threonine catabolic process"/>
    <property type="evidence" value="ECO:0007669"/>
    <property type="project" value="TreeGrafter"/>
</dbReference>
<dbReference type="PIRSF" id="PIRSF017617">
    <property type="entry name" value="Thr_aldolase"/>
    <property type="match status" value="1"/>
</dbReference>
<dbReference type="Pfam" id="PF01212">
    <property type="entry name" value="Beta_elim_lyase"/>
    <property type="match status" value="1"/>
</dbReference>
<dbReference type="InterPro" id="IPR015424">
    <property type="entry name" value="PyrdxlP-dep_Trfase"/>
</dbReference>
<accession>A0A1G9VLT0</accession>